<dbReference type="GO" id="GO:0016020">
    <property type="term" value="C:membrane"/>
    <property type="evidence" value="ECO:0007669"/>
    <property type="project" value="InterPro"/>
</dbReference>
<feature type="transmembrane region" description="Helical" evidence="1">
    <location>
        <begin position="336"/>
        <end position="357"/>
    </location>
</feature>
<keyword evidence="3" id="KW-1185">Reference proteome</keyword>
<feature type="transmembrane region" description="Helical" evidence="1">
    <location>
        <begin position="236"/>
        <end position="257"/>
    </location>
</feature>
<organism evidence="2 3">
    <name type="scientific">Sphaerochaeta halotolerans</name>
    <dbReference type="NCBI Taxonomy" id="2293840"/>
    <lineage>
        <taxon>Bacteria</taxon>
        <taxon>Pseudomonadati</taxon>
        <taxon>Spirochaetota</taxon>
        <taxon>Spirochaetia</taxon>
        <taxon>Spirochaetales</taxon>
        <taxon>Sphaerochaetaceae</taxon>
        <taxon>Sphaerochaeta</taxon>
    </lineage>
</organism>
<dbReference type="EMBL" id="QUWK01000001">
    <property type="protein sequence ID" value="RFU96227.1"/>
    <property type="molecule type" value="Genomic_DNA"/>
</dbReference>
<gene>
    <name evidence="2" type="ORF">DYP60_01275</name>
</gene>
<dbReference type="InterPro" id="IPR001734">
    <property type="entry name" value="Na/solute_symporter"/>
</dbReference>
<reference evidence="2 3" key="2">
    <citation type="submission" date="2018-09" db="EMBL/GenBank/DDBJ databases">
        <title>Genome of Sphaerochaeta halotolerans strain 4-11.</title>
        <authorList>
            <person name="Nazina T.N."/>
            <person name="Sokolova D.S."/>
        </authorList>
    </citation>
    <scope>NUCLEOTIDE SEQUENCE [LARGE SCALE GENOMIC DNA]</scope>
    <source>
        <strain evidence="2 3">4-11</strain>
    </source>
</reference>
<proteinExistence type="predicted"/>
<feature type="transmembrane region" description="Helical" evidence="1">
    <location>
        <begin position="153"/>
        <end position="170"/>
    </location>
</feature>
<dbReference type="Proteomes" id="UP000264002">
    <property type="component" value="Unassembled WGS sequence"/>
</dbReference>
<name>A0A372MK95_9SPIR</name>
<dbReference type="GO" id="GO:0022857">
    <property type="term" value="F:transmembrane transporter activity"/>
    <property type="evidence" value="ECO:0007669"/>
    <property type="project" value="InterPro"/>
</dbReference>
<evidence type="ECO:0000313" key="3">
    <source>
        <dbReference type="Proteomes" id="UP000264002"/>
    </source>
</evidence>
<keyword evidence="1" id="KW-0812">Transmembrane</keyword>
<keyword evidence="1" id="KW-1133">Transmembrane helix</keyword>
<feature type="transmembrane region" description="Helical" evidence="1">
    <location>
        <begin position="12"/>
        <end position="34"/>
    </location>
</feature>
<evidence type="ECO:0000256" key="1">
    <source>
        <dbReference type="SAM" id="Phobius"/>
    </source>
</evidence>
<feature type="transmembrane region" description="Helical" evidence="1">
    <location>
        <begin position="68"/>
        <end position="86"/>
    </location>
</feature>
<feature type="transmembrane region" description="Helical" evidence="1">
    <location>
        <begin position="306"/>
        <end position="329"/>
    </location>
</feature>
<feature type="transmembrane region" description="Helical" evidence="1">
    <location>
        <begin position="182"/>
        <end position="199"/>
    </location>
</feature>
<dbReference type="PROSITE" id="PS50283">
    <property type="entry name" value="NA_SOLUT_SYMP_3"/>
    <property type="match status" value="1"/>
</dbReference>
<dbReference type="RefSeq" id="WP_117329047.1">
    <property type="nucleotide sequence ID" value="NZ_QUWK01000001.1"/>
</dbReference>
<feature type="transmembrane region" description="Helical" evidence="1">
    <location>
        <begin position="205"/>
        <end position="224"/>
    </location>
</feature>
<feature type="transmembrane region" description="Helical" evidence="1">
    <location>
        <begin position="120"/>
        <end position="141"/>
    </location>
</feature>
<sequence length="392" mass="44370">MRYRLLLQETENTLPSTPALLQVLLPVYLLLLLLDQFYPIPHIAGISFLLAFLCTIITLFTQRKELELVDYLIGGVLVALLVYGKTIQGPEVSLLSGLGYSLAGYSIGILFVYTTWAKKIFRIFFIISSALLAIAVCSISTNLPILSGIRKVPLTYIATIMFLGEGLLYISDFYNKRYRPAIWPALVSVVLSFCARGRAAIIISMLFLTAIIVINIRFIAFYYIDSGTHWLKYYRLPLLLALIMIVIALALLLPHLYRYSHFGQYGFTNTGRLSATTRFLNELTPKKLLTGFTPSFLATKGLPNSYLWMIATFGIFSAIPFLAILFSLYRLLPTSSLLFSLMVILAAYFLGEMVYPFRYGDILFVPLVISAFHADRIYIPGKHDEPSFWERY</sequence>
<comment type="caution">
    <text evidence="2">The sequence shown here is derived from an EMBL/GenBank/DDBJ whole genome shotgun (WGS) entry which is preliminary data.</text>
</comment>
<keyword evidence="1" id="KW-0472">Membrane</keyword>
<protein>
    <submittedName>
        <fullName evidence="2">Uncharacterized protein</fullName>
    </submittedName>
</protein>
<accession>A0A372MK95</accession>
<dbReference type="AlphaFoldDB" id="A0A372MK95"/>
<feature type="transmembrane region" description="Helical" evidence="1">
    <location>
        <begin position="92"/>
        <end position="113"/>
    </location>
</feature>
<reference evidence="3" key="1">
    <citation type="submission" date="2018-08" db="EMBL/GenBank/DDBJ databases">
        <authorList>
            <person name="Grouzdev D.S."/>
            <person name="Krutkina M.S."/>
        </authorList>
    </citation>
    <scope>NUCLEOTIDE SEQUENCE [LARGE SCALE GENOMIC DNA]</scope>
    <source>
        <strain evidence="3">4-11</strain>
    </source>
</reference>
<evidence type="ECO:0000313" key="2">
    <source>
        <dbReference type="EMBL" id="RFU96227.1"/>
    </source>
</evidence>
<feature type="transmembrane region" description="Helical" evidence="1">
    <location>
        <begin position="40"/>
        <end position="61"/>
    </location>
</feature>